<dbReference type="EMBL" id="KZ613947">
    <property type="protein sequence ID" value="PMD38628.1"/>
    <property type="molecule type" value="Genomic_DNA"/>
</dbReference>
<dbReference type="Proteomes" id="UP000235786">
    <property type="component" value="Unassembled WGS sequence"/>
</dbReference>
<sequence>MNQQDDQNEQDGPKYVIDLMFGGRASYDVVVGPGAPESRTSHERVWPAIPAEYYPPPPEVENAVKEVQCILGYLRRVLTPTPLPDDDLQLMSDYLLSMETRDDLTALVLQQTDAKSTINMVSRILLKDDTKYSFKSRAEALLKHWSKIRPSALKDTPEETLADRPVAPFKTDLPDDKLAGWKLDLGETRTAKAQRQLELLNIEKNRCIKYWTTVKPPRVIGWAPVDGEAWKKVPRADLENGNLFFTPYFKPIWESYGLAQMDASYWTDPDNTPEEEAQYQKHKWEKHEMIELTLEMRKVRKEHAQSLGFKGGW</sequence>
<gene>
    <name evidence="1" type="ORF">L207DRAFT_513164</name>
</gene>
<protein>
    <submittedName>
        <fullName evidence="1">Uncharacterized protein</fullName>
    </submittedName>
</protein>
<organism evidence="1 2">
    <name type="scientific">Hyaloscypha variabilis (strain UAMH 11265 / GT02V1 / F)</name>
    <name type="common">Meliniomyces variabilis</name>
    <dbReference type="NCBI Taxonomy" id="1149755"/>
    <lineage>
        <taxon>Eukaryota</taxon>
        <taxon>Fungi</taxon>
        <taxon>Dikarya</taxon>
        <taxon>Ascomycota</taxon>
        <taxon>Pezizomycotina</taxon>
        <taxon>Leotiomycetes</taxon>
        <taxon>Helotiales</taxon>
        <taxon>Hyaloscyphaceae</taxon>
        <taxon>Hyaloscypha</taxon>
        <taxon>Hyaloscypha variabilis</taxon>
    </lineage>
</organism>
<name>A0A2J6RJE9_HYAVF</name>
<evidence type="ECO:0000313" key="1">
    <source>
        <dbReference type="EMBL" id="PMD38628.1"/>
    </source>
</evidence>
<evidence type="ECO:0000313" key="2">
    <source>
        <dbReference type="Proteomes" id="UP000235786"/>
    </source>
</evidence>
<dbReference type="OrthoDB" id="5211520at2759"/>
<dbReference type="AlphaFoldDB" id="A0A2J6RJE9"/>
<reference evidence="1 2" key="1">
    <citation type="submission" date="2016-04" db="EMBL/GenBank/DDBJ databases">
        <title>A degradative enzymes factory behind the ericoid mycorrhizal symbiosis.</title>
        <authorList>
            <consortium name="DOE Joint Genome Institute"/>
            <person name="Martino E."/>
            <person name="Morin E."/>
            <person name="Grelet G."/>
            <person name="Kuo A."/>
            <person name="Kohler A."/>
            <person name="Daghino S."/>
            <person name="Barry K."/>
            <person name="Choi C."/>
            <person name="Cichocki N."/>
            <person name="Clum A."/>
            <person name="Copeland A."/>
            <person name="Hainaut M."/>
            <person name="Haridas S."/>
            <person name="Labutti K."/>
            <person name="Lindquist E."/>
            <person name="Lipzen A."/>
            <person name="Khouja H.-R."/>
            <person name="Murat C."/>
            <person name="Ohm R."/>
            <person name="Olson A."/>
            <person name="Spatafora J."/>
            <person name="Veneault-Fourrey C."/>
            <person name="Henrissat B."/>
            <person name="Grigoriev I."/>
            <person name="Martin F."/>
            <person name="Perotto S."/>
        </authorList>
    </citation>
    <scope>NUCLEOTIDE SEQUENCE [LARGE SCALE GENOMIC DNA]</scope>
    <source>
        <strain evidence="1 2">F</strain>
    </source>
</reference>
<keyword evidence="2" id="KW-1185">Reference proteome</keyword>
<accession>A0A2J6RJE9</accession>
<proteinExistence type="predicted"/>